<dbReference type="GO" id="GO:0055085">
    <property type="term" value="P:transmembrane transport"/>
    <property type="evidence" value="ECO:0007669"/>
    <property type="project" value="InterPro"/>
</dbReference>
<dbReference type="NCBIfam" id="TIGR01352">
    <property type="entry name" value="tonB_Cterm"/>
    <property type="match status" value="1"/>
</dbReference>
<evidence type="ECO:0000256" key="9">
    <source>
        <dbReference type="ARBA" id="ARBA00023136"/>
    </source>
</evidence>
<gene>
    <name evidence="11" type="ORF">LV89_00380</name>
</gene>
<name>A0A316EE34_9BACT</name>
<feature type="domain" description="TonB C-terminal" evidence="10">
    <location>
        <begin position="97"/>
        <end position="158"/>
    </location>
</feature>
<comment type="caution">
    <text evidence="11">The sequence shown here is derived from an EMBL/GenBank/DDBJ whole genome shotgun (WGS) entry which is preliminary data.</text>
</comment>
<evidence type="ECO:0000256" key="3">
    <source>
        <dbReference type="ARBA" id="ARBA00022448"/>
    </source>
</evidence>
<keyword evidence="8" id="KW-1133">Transmembrane helix</keyword>
<evidence type="ECO:0000256" key="6">
    <source>
        <dbReference type="ARBA" id="ARBA00022692"/>
    </source>
</evidence>
<dbReference type="GO" id="GO:0031992">
    <property type="term" value="F:energy transducer activity"/>
    <property type="evidence" value="ECO:0007669"/>
    <property type="project" value="TreeGrafter"/>
</dbReference>
<dbReference type="Gene3D" id="3.30.1150.10">
    <property type="match status" value="1"/>
</dbReference>
<evidence type="ECO:0000256" key="8">
    <source>
        <dbReference type="ARBA" id="ARBA00022989"/>
    </source>
</evidence>
<reference evidence="11 12" key="1">
    <citation type="submission" date="2018-05" db="EMBL/GenBank/DDBJ databases">
        <title>Genomic Encyclopedia of Archaeal and Bacterial Type Strains, Phase II (KMG-II): from individual species to whole genera.</title>
        <authorList>
            <person name="Goeker M."/>
        </authorList>
    </citation>
    <scope>NUCLEOTIDE SEQUENCE [LARGE SCALE GENOMIC DNA]</scope>
    <source>
        <strain evidence="11 12">DSM 22214</strain>
    </source>
</reference>
<dbReference type="InterPro" id="IPR051045">
    <property type="entry name" value="TonB-dependent_transducer"/>
</dbReference>
<proteinExistence type="inferred from homology"/>
<protein>
    <submittedName>
        <fullName evidence="11">TonB family protein</fullName>
    </submittedName>
</protein>
<dbReference type="Proteomes" id="UP000245489">
    <property type="component" value="Unassembled WGS sequence"/>
</dbReference>
<dbReference type="InterPro" id="IPR037682">
    <property type="entry name" value="TonB_C"/>
</dbReference>
<comment type="subcellular location">
    <subcellularLocation>
        <location evidence="1">Cell inner membrane</location>
        <topology evidence="1">Single-pass membrane protein</topology>
        <orientation evidence="1">Periplasmic side</orientation>
    </subcellularLocation>
</comment>
<evidence type="ECO:0000313" key="11">
    <source>
        <dbReference type="EMBL" id="PWK28827.1"/>
    </source>
</evidence>
<organism evidence="11 12">
    <name type="scientific">Arcicella aurantiaca</name>
    <dbReference type="NCBI Taxonomy" id="591202"/>
    <lineage>
        <taxon>Bacteria</taxon>
        <taxon>Pseudomonadati</taxon>
        <taxon>Bacteroidota</taxon>
        <taxon>Cytophagia</taxon>
        <taxon>Cytophagales</taxon>
        <taxon>Flectobacillaceae</taxon>
        <taxon>Arcicella</taxon>
    </lineage>
</organism>
<comment type="similarity">
    <text evidence="2">Belongs to the TonB family.</text>
</comment>
<dbReference type="PANTHER" id="PTHR33446">
    <property type="entry name" value="PROTEIN TONB-RELATED"/>
    <property type="match status" value="1"/>
</dbReference>
<dbReference type="SUPFAM" id="SSF74653">
    <property type="entry name" value="TolA/TonB C-terminal domain"/>
    <property type="match status" value="1"/>
</dbReference>
<dbReference type="InterPro" id="IPR006260">
    <property type="entry name" value="TonB/TolA_C"/>
</dbReference>
<evidence type="ECO:0000256" key="4">
    <source>
        <dbReference type="ARBA" id="ARBA00022475"/>
    </source>
</evidence>
<keyword evidence="6" id="KW-0812">Transmembrane</keyword>
<evidence type="ECO:0000313" key="12">
    <source>
        <dbReference type="Proteomes" id="UP000245489"/>
    </source>
</evidence>
<keyword evidence="9" id="KW-0472">Membrane</keyword>
<dbReference type="AlphaFoldDB" id="A0A316EE34"/>
<dbReference type="EMBL" id="QGGO01000002">
    <property type="protein sequence ID" value="PWK28827.1"/>
    <property type="molecule type" value="Genomic_DNA"/>
</dbReference>
<evidence type="ECO:0000259" key="10">
    <source>
        <dbReference type="Pfam" id="PF03544"/>
    </source>
</evidence>
<dbReference type="PANTHER" id="PTHR33446:SF2">
    <property type="entry name" value="PROTEIN TONB"/>
    <property type="match status" value="1"/>
</dbReference>
<evidence type="ECO:0000256" key="7">
    <source>
        <dbReference type="ARBA" id="ARBA00022927"/>
    </source>
</evidence>
<keyword evidence="3" id="KW-0813">Transport</keyword>
<evidence type="ECO:0000256" key="5">
    <source>
        <dbReference type="ARBA" id="ARBA00022519"/>
    </source>
</evidence>
<keyword evidence="5" id="KW-0997">Cell inner membrane</keyword>
<keyword evidence="4" id="KW-1003">Cell membrane</keyword>
<sequence>MLFVAFSGKSQKSVLVPTTFSDKDKALIASVLDSDSELGLLIDKDKARASRFKNMTVDRDSTYYDVELPASFPDGQDGLKKFISQNIVRPKGSKGETVLVRFMVERYGEISKVHVLASSSDPQLSAEAIKVVKKMGSWNPAKIQGIEVASYYVLPIKF</sequence>
<evidence type="ECO:0000256" key="1">
    <source>
        <dbReference type="ARBA" id="ARBA00004383"/>
    </source>
</evidence>
<dbReference type="Pfam" id="PF03544">
    <property type="entry name" value="TonB_C"/>
    <property type="match status" value="1"/>
</dbReference>
<accession>A0A316EE34</accession>
<dbReference type="GO" id="GO:0098797">
    <property type="term" value="C:plasma membrane protein complex"/>
    <property type="evidence" value="ECO:0007669"/>
    <property type="project" value="TreeGrafter"/>
</dbReference>
<keyword evidence="7" id="KW-0653">Protein transport</keyword>
<keyword evidence="12" id="KW-1185">Reference proteome</keyword>
<evidence type="ECO:0000256" key="2">
    <source>
        <dbReference type="ARBA" id="ARBA00006555"/>
    </source>
</evidence>
<dbReference type="GO" id="GO:0015031">
    <property type="term" value="P:protein transport"/>
    <property type="evidence" value="ECO:0007669"/>
    <property type="project" value="UniProtKB-KW"/>
</dbReference>